<gene>
    <name evidence="2" type="ORF">MINTM018_21220</name>
</gene>
<evidence type="ECO:0000313" key="3">
    <source>
        <dbReference type="Proteomes" id="UP000595205"/>
    </source>
</evidence>
<feature type="region of interest" description="Disordered" evidence="1">
    <location>
        <begin position="67"/>
        <end position="100"/>
    </location>
</feature>
<reference evidence="2 3" key="1">
    <citation type="submission" date="2020-12" db="EMBL/GenBank/DDBJ databases">
        <title>Genome sequence of clinical Mycobacterium intracellulare strains.</title>
        <authorList>
            <person name="Tateishi Y."/>
            <person name="Matsumoto S."/>
            <person name="Fukushima Y."/>
            <person name="Nakajima C."/>
            <person name="Suzuki Y."/>
        </authorList>
    </citation>
    <scope>NUCLEOTIDE SEQUENCE [LARGE SCALE GENOMIC DNA]</scope>
    <source>
        <strain evidence="2 3">M018</strain>
    </source>
</reference>
<sequence length="100" mass="10445">MAGRKRHSAEDIVRKFRRADELAAEGKAGEEVAAELGSLRPRCTTGATPTAESIPTRLSARAECPVKAAAGKSRVGEGRAVRGGEGKILSPAAKRRGLAH</sequence>
<name>A0A7R7MV74_MYCIT</name>
<accession>A0A7R7MV74</accession>
<evidence type="ECO:0000256" key="1">
    <source>
        <dbReference type="SAM" id="MobiDB-lite"/>
    </source>
</evidence>
<dbReference type="AlphaFoldDB" id="A0A7R7MV74"/>
<feature type="compositionally biased region" description="Basic and acidic residues" evidence="1">
    <location>
        <begin position="74"/>
        <end position="85"/>
    </location>
</feature>
<evidence type="ECO:0000313" key="2">
    <source>
        <dbReference type="EMBL" id="BCO99352.1"/>
    </source>
</evidence>
<dbReference type="Proteomes" id="UP000595205">
    <property type="component" value="Chromosome"/>
</dbReference>
<organism evidence="2 3">
    <name type="scientific">Mycobacterium intracellulare</name>
    <dbReference type="NCBI Taxonomy" id="1767"/>
    <lineage>
        <taxon>Bacteria</taxon>
        <taxon>Bacillati</taxon>
        <taxon>Actinomycetota</taxon>
        <taxon>Actinomycetes</taxon>
        <taxon>Mycobacteriales</taxon>
        <taxon>Mycobacteriaceae</taxon>
        <taxon>Mycobacterium</taxon>
        <taxon>Mycobacterium avium complex (MAC)</taxon>
    </lineage>
</organism>
<dbReference type="EMBL" id="AP024255">
    <property type="protein sequence ID" value="BCO99352.1"/>
    <property type="molecule type" value="Genomic_DNA"/>
</dbReference>
<proteinExistence type="predicted"/>
<protein>
    <submittedName>
        <fullName evidence="2">Uncharacterized protein</fullName>
    </submittedName>
</protein>